<sequence>MLSTKVFKLDKKYSTSKFLNTDNMRKERFIFDKFLSKFGRLLDIKLLTKPSGEKISFYVDKFCTVIVVLGVPYINDKVNINVNTFNTLNCYYRVNINSYIVVNNTLASYRIDITCISDEHININRRREHLQDLSTSKNNSFTVLTCFFDREHINKPITQGNKYLLIGNYIREWIIYKKNVEIIDDNLERITSRKVTSHYYINENNHRVIRDTLIGCSDIVVSVKLSKITNNDVRKDKYLMQALRWPLGNPSLIFFKLWFSTEYYRCRMNMNSIVSILKSITRKNVTSNYGLGDLLLSSFGIVRKQANKLGINCSRISFRNLWKDIVLIQMKRYYKLKKRSLLSKFKVQTASLLVPDIPDYQYLPTNPWMVDITKEVELWDDLRMNILDKEKWSYDWPALSR</sequence>
<name>A0A1V0QGG2_CNPV</name>
<accession>A0A1V0QGG2</accession>
<dbReference type="Proteomes" id="UP000319767">
    <property type="component" value="Segment"/>
</dbReference>
<proteinExistence type="predicted"/>
<evidence type="ECO:0000313" key="1">
    <source>
        <dbReference type="EMBL" id="ARE67446.1"/>
    </source>
</evidence>
<dbReference type="EMBL" id="KX857215">
    <property type="protein sequence ID" value="ARE67446.1"/>
    <property type="molecule type" value="Genomic_DNA"/>
</dbReference>
<gene>
    <name evidence="1" type="primary">SWPV2-204</name>
</gene>
<protein>
    <submittedName>
        <fullName evidence="1">SWPV2-ORF204</fullName>
    </submittedName>
</protein>
<reference evidence="1" key="1">
    <citation type="journal article" date="2017" name="BMC Genomics">
        <title>Genomic characterization of two novel pathogenic avipoxviruses isolated from pacific shearwaters (Ardenna spp.).</title>
        <authorList>
            <person name="Sarker S."/>
            <person name="Das S."/>
            <person name="Lavers J.L."/>
            <person name="Hutton I."/>
            <person name="Helbig K."/>
            <person name="Imbery J."/>
            <person name="Upton C."/>
            <person name="Raidal S.R."/>
        </authorList>
    </citation>
    <scope>NUCLEOTIDE SEQUENCE [LARGE SCALE GENOMIC DNA]</scope>
    <source>
        <strain evidence="1">SWPV-2</strain>
    </source>
</reference>
<organism evidence="1">
    <name type="scientific">Shearwaterpox virus</name>
    <dbReference type="NCBI Taxonomy" id="1974596"/>
    <lineage>
        <taxon>Viruses</taxon>
        <taxon>Varidnaviria</taxon>
        <taxon>Bamfordvirae</taxon>
        <taxon>Nucleocytoviricota</taxon>
        <taxon>Pokkesviricetes</taxon>
        <taxon>Chitovirales</taxon>
        <taxon>Poxviridae</taxon>
        <taxon>Chordopoxvirinae</taxon>
        <taxon>Avipoxvirus</taxon>
        <taxon>Avipoxvirus canarypox</taxon>
        <taxon>Canarypox virus</taxon>
    </lineage>
</organism>